<evidence type="ECO:0000313" key="2">
    <source>
        <dbReference type="Proteomes" id="UP000241769"/>
    </source>
</evidence>
<dbReference type="EMBL" id="MDYQ01000154">
    <property type="protein sequence ID" value="PRP80305.1"/>
    <property type="molecule type" value="Genomic_DNA"/>
</dbReference>
<proteinExistence type="predicted"/>
<accession>A0A2P6N8N2</accession>
<name>A0A2P6N8N2_9EUKA</name>
<reference evidence="1 2" key="1">
    <citation type="journal article" date="2018" name="Genome Biol. Evol.">
        <title>Multiple Roots of Fruiting Body Formation in Amoebozoa.</title>
        <authorList>
            <person name="Hillmann F."/>
            <person name="Forbes G."/>
            <person name="Novohradska S."/>
            <person name="Ferling I."/>
            <person name="Riege K."/>
            <person name="Groth M."/>
            <person name="Westermann M."/>
            <person name="Marz M."/>
            <person name="Spaller T."/>
            <person name="Winckler T."/>
            <person name="Schaap P."/>
            <person name="Glockner G."/>
        </authorList>
    </citation>
    <scope>NUCLEOTIDE SEQUENCE [LARGE SCALE GENOMIC DNA]</scope>
    <source>
        <strain evidence="1 2">Jena</strain>
    </source>
</reference>
<evidence type="ECO:0000313" key="1">
    <source>
        <dbReference type="EMBL" id="PRP80305.1"/>
    </source>
</evidence>
<organism evidence="1 2">
    <name type="scientific">Planoprotostelium fungivorum</name>
    <dbReference type="NCBI Taxonomy" id="1890364"/>
    <lineage>
        <taxon>Eukaryota</taxon>
        <taxon>Amoebozoa</taxon>
        <taxon>Evosea</taxon>
        <taxon>Variosea</taxon>
        <taxon>Cavosteliida</taxon>
        <taxon>Cavosteliaceae</taxon>
        <taxon>Planoprotostelium</taxon>
    </lineage>
</organism>
<comment type="caution">
    <text evidence="1">The sequence shown here is derived from an EMBL/GenBank/DDBJ whole genome shotgun (WGS) entry which is preliminary data.</text>
</comment>
<gene>
    <name evidence="1" type="ORF">PROFUN_11783</name>
</gene>
<sequence>MNLSRFWWTESHVTGTTPTTVGYEYKDSSKEFDKAPVINLVDVALSRTVSDHTASSPLTNFRLVLQ</sequence>
<dbReference type="InParanoid" id="A0A2P6N8N2"/>
<protein>
    <submittedName>
        <fullName evidence="1">Uncharacterized protein</fullName>
    </submittedName>
</protein>
<dbReference type="Proteomes" id="UP000241769">
    <property type="component" value="Unassembled WGS sequence"/>
</dbReference>
<dbReference type="AlphaFoldDB" id="A0A2P6N8N2"/>
<keyword evidence="2" id="KW-1185">Reference proteome</keyword>